<organism evidence="5 6">
    <name type="scientific">Candida metapsilosis</name>
    <dbReference type="NCBI Taxonomy" id="273372"/>
    <lineage>
        <taxon>Eukaryota</taxon>
        <taxon>Fungi</taxon>
        <taxon>Dikarya</taxon>
        <taxon>Ascomycota</taxon>
        <taxon>Saccharomycotina</taxon>
        <taxon>Pichiomycetes</taxon>
        <taxon>Debaryomycetaceae</taxon>
        <taxon>Candida/Lodderomyces clade</taxon>
        <taxon>Candida</taxon>
    </lineage>
</organism>
<protein>
    <recommendedName>
        <fullName evidence="7">FAD/NAD(P)-binding domain-containing protein</fullName>
    </recommendedName>
</protein>
<keyword evidence="3" id="KW-0274">FAD</keyword>
<dbReference type="PANTHER" id="PTHR42877">
    <property type="entry name" value="L-ORNITHINE N(5)-MONOOXYGENASE-RELATED"/>
    <property type="match status" value="1"/>
</dbReference>
<dbReference type="GO" id="GO:0004499">
    <property type="term" value="F:N,N-dimethylaniline monooxygenase activity"/>
    <property type="evidence" value="ECO:0007669"/>
    <property type="project" value="InterPro"/>
</dbReference>
<name>A0A8H8D8Y3_9ASCO</name>
<keyword evidence="2" id="KW-0285">Flavoprotein</keyword>
<dbReference type="InterPro" id="IPR051209">
    <property type="entry name" value="FAD-bind_Monooxygenase_sf"/>
</dbReference>
<gene>
    <name evidence="5" type="ORF">I9W82_005229</name>
</gene>
<dbReference type="SUPFAM" id="SSF51905">
    <property type="entry name" value="FAD/NAD(P)-binding domain"/>
    <property type="match status" value="2"/>
</dbReference>
<dbReference type="Gene3D" id="3.50.50.60">
    <property type="entry name" value="FAD/NAD(P)-binding domain"/>
    <property type="match status" value="3"/>
</dbReference>
<dbReference type="OrthoDB" id="74360at2759"/>
<dbReference type="GeneID" id="93653858"/>
<reference evidence="5 6" key="1">
    <citation type="submission" date="2020-12" db="EMBL/GenBank/DDBJ databases">
        <title>Effect of drift, selection, and recombination on the evolution of hybrid genomes in Candida yeast pathogens.</title>
        <authorList>
            <person name="Mixao V."/>
            <person name="Ksiezopolska E."/>
            <person name="Saus E."/>
            <person name="Boekhout T."/>
            <person name="Gacser A."/>
            <person name="Gabaldon T."/>
        </authorList>
    </citation>
    <scope>NUCLEOTIDE SEQUENCE [LARGE SCALE GENOMIC DNA]</scope>
    <source>
        <strain evidence="5 6">BP57</strain>
    </source>
</reference>
<accession>A0A8H8D8Y3</accession>
<proteinExistence type="inferred from homology"/>
<dbReference type="Proteomes" id="UP000669133">
    <property type="component" value="Unassembled WGS sequence"/>
</dbReference>
<dbReference type="AlphaFoldDB" id="A0A8H8D8Y3"/>
<evidence type="ECO:0000256" key="3">
    <source>
        <dbReference type="ARBA" id="ARBA00022827"/>
    </source>
</evidence>
<keyword evidence="6" id="KW-1185">Reference proteome</keyword>
<sequence length="547" mass="61859">MSTITLTKESHKTPAKFRADFNTERIALGLSAENHESSTLPTIHTSSKIAIIGAGFGGIGTAIKTERDLKESDYVIFDKHENFGGTWWANTYPGCASDIPAIWYSFSYALAANWSKVQPPQYEMEEYLLRIVDQHNLRDKARFKTSVDKLDYSESSGLWTLHAHDISTGQKVEHTCKVVVSCRGGLVHPRDLEAPGLENFGGKYMHSAVWDHSVDFKGKDVVVVGNGCSAVQVVPSLLNDPQYNAGSVTQVFRSKHYIMPPVPPFLLKLYHFMSFHFYGLMLVRWFLIFISEIRFPLFKGDGFFARFFRSKLTERSVEYIHSTAPKEYWDMLIPNFKVGCKRMILDYQYVPTLKNPRLTLAYSGVKEVVKDGIVLENGKFAKADIIVACTGYNLSKSAQLPATTTTGISVSEMWEKEGTTAYRTILVKDLPNLFIIGGPNSGTGHSSVVMALENAIDYYAKVAKPVIQGKKKSVVVKDEAYDNWRVRIQNELKKSVFGTKFGGCVSWYSNERENSTAFAWSQVYYWYITHFPSYKDLIFENYKKKAD</sequence>
<evidence type="ECO:0000256" key="2">
    <source>
        <dbReference type="ARBA" id="ARBA00022630"/>
    </source>
</evidence>
<dbReference type="EMBL" id="JAEOAQ010000007">
    <property type="protein sequence ID" value="KAG5417593.1"/>
    <property type="molecule type" value="Genomic_DNA"/>
</dbReference>
<evidence type="ECO:0000256" key="1">
    <source>
        <dbReference type="ARBA" id="ARBA00010139"/>
    </source>
</evidence>
<dbReference type="RefSeq" id="XP_067546709.1">
    <property type="nucleotide sequence ID" value="XM_067694383.1"/>
</dbReference>
<dbReference type="PRINTS" id="PR00469">
    <property type="entry name" value="PNDRDTASEII"/>
</dbReference>
<dbReference type="GO" id="GO:0050661">
    <property type="term" value="F:NADP binding"/>
    <property type="evidence" value="ECO:0007669"/>
    <property type="project" value="InterPro"/>
</dbReference>
<evidence type="ECO:0000313" key="5">
    <source>
        <dbReference type="EMBL" id="KAG5417593.1"/>
    </source>
</evidence>
<comment type="similarity">
    <text evidence="1">Belongs to the FAD-binding monooxygenase family.</text>
</comment>
<dbReference type="InterPro" id="IPR036188">
    <property type="entry name" value="FAD/NAD-bd_sf"/>
</dbReference>
<evidence type="ECO:0000256" key="4">
    <source>
        <dbReference type="ARBA" id="ARBA00023002"/>
    </source>
</evidence>
<evidence type="ECO:0000313" key="6">
    <source>
        <dbReference type="Proteomes" id="UP000669133"/>
    </source>
</evidence>
<dbReference type="InterPro" id="IPR020946">
    <property type="entry name" value="Flavin_mOase-like"/>
</dbReference>
<comment type="caution">
    <text evidence="5">The sequence shown here is derived from an EMBL/GenBank/DDBJ whole genome shotgun (WGS) entry which is preliminary data.</text>
</comment>
<dbReference type="Pfam" id="PF00743">
    <property type="entry name" value="FMO-like"/>
    <property type="match status" value="1"/>
</dbReference>
<evidence type="ECO:0008006" key="7">
    <source>
        <dbReference type="Google" id="ProtNLM"/>
    </source>
</evidence>
<keyword evidence="4" id="KW-0560">Oxidoreductase</keyword>
<dbReference type="PANTHER" id="PTHR42877:SF5">
    <property type="entry name" value="L-ORNITHINE N(5)-MONOOXYGENASE-RELATED"/>
    <property type="match status" value="1"/>
</dbReference>
<dbReference type="GO" id="GO:0050660">
    <property type="term" value="F:flavin adenine dinucleotide binding"/>
    <property type="evidence" value="ECO:0007669"/>
    <property type="project" value="InterPro"/>
</dbReference>